<keyword evidence="4" id="KW-0547">Nucleotide-binding</keyword>
<name>A0ABZ0QRL1_9FIRM</name>
<dbReference type="PANTHER" id="PTHR11059">
    <property type="entry name" value="DNA REPAIR PROTEIN RECN"/>
    <property type="match status" value="1"/>
</dbReference>
<keyword evidence="10" id="KW-0175">Coiled coil</keyword>
<keyword evidence="7 9" id="KW-0234">DNA repair</keyword>
<keyword evidence="5 9" id="KW-0227">DNA damage</keyword>
<evidence type="ECO:0000256" key="4">
    <source>
        <dbReference type="ARBA" id="ARBA00022741"/>
    </source>
</evidence>
<protein>
    <recommendedName>
        <fullName evidence="3 9">DNA repair protein RecN</fullName>
    </recommendedName>
    <alternativeName>
        <fullName evidence="8 9">Recombination protein N</fullName>
    </alternativeName>
</protein>
<accession>A0ABZ0QRL1</accession>
<dbReference type="InterPro" id="IPR004604">
    <property type="entry name" value="DNA_recomb/repair_RecN"/>
</dbReference>
<dbReference type="Pfam" id="PF02463">
    <property type="entry name" value="SMC_N"/>
    <property type="match status" value="1"/>
</dbReference>
<evidence type="ECO:0000313" key="13">
    <source>
        <dbReference type="Proteomes" id="UP001304683"/>
    </source>
</evidence>
<evidence type="ECO:0000256" key="3">
    <source>
        <dbReference type="ARBA" id="ARBA00021315"/>
    </source>
</evidence>
<evidence type="ECO:0000256" key="10">
    <source>
        <dbReference type="SAM" id="Coils"/>
    </source>
</evidence>
<evidence type="ECO:0000256" key="8">
    <source>
        <dbReference type="ARBA" id="ARBA00033408"/>
    </source>
</evidence>
<evidence type="ECO:0000256" key="6">
    <source>
        <dbReference type="ARBA" id="ARBA00022840"/>
    </source>
</evidence>
<dbReference type="NCBIfam" id="TIGR00634">
    <property type="entry name" value="recN"/>
    <property type="match status" value="1"/>
</dbReference>
<evidence type="ECO:0000256" key="1">
    <source>
        <dbReference type="ARBA" id="ARBA00003618"/>
    </source>
</evidence>
<keyword evidence="13" id="KW-1185">Reference proteome</keyword>
<organism evidence="12 13">
    <name type="scientific">Thermaerobacter composti</name>
    <dbReference type="NCBI Taxonomy" id="554949"/>
    <lineage>
        <taxon>Bacteria</taxon>
        <taxon>Bacillati</taxon>
        <taxon>Bacillota</taxon>
        <taxon>Clostridia</taxon>
        <taxon>Eubacteriales</taxon>
        <taxon>Clostridiales Family XVII. Incertae Sedis</taxon>
        <taxon>Thermaerobacter</taxon>
    </lineage>
</organism>
<dbReference type="InterPro" id="IPR003395">
    <property type="entry name" value="RecF/RecN/SMC_N"/>
</dbReference>
<evidence type="ECO:0000256" key="7">
    <source>
        <dbReference type="ARBA" id="ARBA00023204"/>
    </source>
</evidence>
<evidence type="ECO:0000259" key="11">
    <source>
        <dbReference type="Pfam" id="PF02463"/>
    </source>
</evidence>
<reference evidence="12 13" key="1">
    <citation type="submission" date="2023-08" db="EMBL/GenBank/DDBJ databases">
        <title>Genome sequence of Thermaerobacter compostii strain Ins1, a spore-forming filamentous bacterium isolated from a deep geothermal reservoir.</title>
        <authorList>
            <person name="Bregnard D."/>
            <person name="Gonzalez D."/>
            <person name="Junier P."/>
        </authorList>
    </citation>
    <scope>NUCLEOTIDE SEQUENCE [LARGE SCALE GENOMIC DNA]</scope>
    <source>
        <strain evidence="12 13">Ins1</strain>
    </source>
</reference>
<proteinExistence type="inferred from homology"/>
<comment type="similarity">
    <text evidence="2 9">Belongs to the RecN family.</text>
</comment>
<feature type="coiled-coil region" evidence="10">
    <location>
        <begin position="268"/>
        <end position="375"/>
    </location>
</feature>
<dbReference type="EMBL" id="CP132508">
    <property type="protein sequence ID" value="WPD20130.1"/>
    <property type="molecule type" value="Genomic_DNA"/>
</dbReference>
<dbReference type="InterPro" id="IPR027417">
    <property type="entry name" value="P-loop_NTPase"/>
</dbReference>
<dbReference type="PANTHER" id="PTHR11059:SF0">
    <property type="entry name" value="DNA REPAIR PROTEIN RECN"/>
    <property type="match status" value="1"/>
</dbReference>
<evidence type="ECO:0000256" key="5">
    <source>
        <dbReference type="ARBA" id="ARBA00022763"/>
    </source>
</evidence>
<sequence length="576" mass="62378">MLAELVIENIALIDEARVAFGPGLNLLTGETGAGKSILIDALGLALGERASPDRVREGATAGRVDAVFVLDPGPPAGLQALLAAAGLEPDEDGRLILSREITRAGRSAARINGRPVTTALLRRVGAHLVEIHGQGDNQALLDPEQQLEWLDALAGADVARLRAQLAERVAALRQVGARLQALVADPRQRERELDLLRFQRDEIDGARLTPGEEEELTARRRLLAGAERLAQQLGAAYEELYAAGSSAADRLATAARALEEAAAVDPSLQDLARRVRGLEYEVEEAARDVRARADTVEHDPAALAQVEERLAQLQDLKRKYGETVEEILAYREQVAQRIAELEDAAQRAAALEAERRRLLEECGRLARRLHEARRRAAERLARELRPILASLGMPGAGLSVAFRTVPDPDGVPWEDGSVRLTERGVDRVEFLLAANPGEPPRPLARAASGGERSRVMLALRSLHVAAGDVPTVVFDEVDAGVGGETAWAVGQRLARLAEHRQVLCVTHLAPISALADRHLAVHKETRGGRTRTRIRPLTGEERLRELARMLGTGVGEQGTDAARLLLERARAMRRAG</sequence>
<evidence type="ECO:0000256" key="2">
    <source>
        <dbReference type="ARBA" id="ARBA00009441"/>
    </source>
</evidence>
<dbReference type="Gene3D" id="3.40.50.300">
    <property type="entry name" value="P-loop containing nucleotide triphosphate hydrolases"/>
    <property type="match status" value="2"/>
</dbReference>
<comment type="function">
    <text evidence="1 9">May be involved in recombinational repair of damaged DNA.</text>
</comment>
<dbReference type="RefSeq" id="WP_318751517.1">
    <property type="nucleotide sequence ID" value="NZ_CP132508.1"/>
</dbReference>
<evidence type="ECO:0000313" key="12">
    <source>
        <dbReference type="EMBL" id="WPD20130.1"/>
    </source>
</evidence>
<feature type="domain" description="RecF/RecN/SMC N-terminal" evidence="11">
    <location>
        <begin position="2"/>
        <end position="526"/>
    </location>
</feature>
<dbReference type="CDD" id="cd03241">
    <property type="entry name" value="ABC_RecN"/>
    <property type="match status" value="2"/>
</dbReference>
<dbReference type="PIRSF" id="PIRSF003128">
    <property type="entry name" value="RecN"/>
    <property type="match status" value="1"/>
</dbReference>
<evidence type="ECO:0000256" key="9">
    <source>
        <dbReference type="PIRNR" id="PIRNR003128"/>
    </source>
</evidence>
<dbReference type="Proteomes" id="UP001304683">
    <property type="component" value="Chromosome"/>
</dbReference>
<dbReference type="SUPFAM" id="SSF52540">
    <property type="entry name" value="P-loop containing nucleoside triphosphate hydrolases"/>
    <property type="match status" value="2"/>
</dbReference>
<keyword evidence="6" id="KW-0067">ATP-binding</keyword>
<gene>
    <name evidence="12" type="primary">recN</name>
    <name evidence="12" type="ORF">Q5761_05735</name>
</gene>